<accession>A0A9D6L3Y0</accession>
<evidence type="ECO:0000313" key="2">
    <source>
        <dbReference type="EMBL" id="MBI3539352.1"/>
    </source>
</evidence>
<sequence length="400" mass="42179">MTLSRRIPGNEAPNAWARLLAGRRAAGAALIDLTEANPTRVGLAGGDAATLAAPADPAAARYEPDPRGSRRAREAVAGYYAGRGLPADPEAILLTTGTSESYAHLFRLLGDPGDTFLIPAPSYPLFEPIAALEGVRLRPYRIAWDGGWHLDRGSLETAFADGARGMIVVQPNHPTGSCLDSAEVAFAEALCERHGTALISDEVFGDFAWPATGASVSARGPGAASGAVSARGLPSLLGARRVVTFVLSGLSKVCGMPQMKLGWIALAGPEAARAEALRGLEWIADLFLSVGTPVQHALPALLESRHAWQPRVLERIAANRARLGAATARYPAFEVRAGVGGWVAPLRVPATRGEEDWVLELIRRGVVAHPGHFYDAADEPLLVVSLIVEPDRFAAGLDVI</sequence>
<dbReference type="PANTHER" id="PTHR45744">
    <property type="entry name" value="TYROSINE AMINOTRANSFERASE"/>
    <property type="match status" value="1"/>
</dbReference>
<dbReference type="SUPFAM" id="SSF53383">
    <property type="entry name" value="PLP-dependent transferases"/>
    <property type="match status" value="1"/>
</dbReference>
<dbReference type="AlphaFoldDB" id="A0A9D6L3Y0"/>
<evidence type="ECO:0000313" key="3">
    <source>
        <dbReference type="Proteomes" id="UP000807850"/>
    </source>
</evidence>
<dbReference type="Gene3D" id="3.40.640.10">
    <property type="entry name" value="Type I PLP-dependent aspartate aminotransferase-like (Major domain)"/>
    <property type="match status" value="1"/>
</dbReference>
<dbReference type="Proteomes" id="UP000807850">
    <property type="component" value="Unassembled WGS sequence"/>
</dbReference>
<dbReference type="GO" id="GO:0030170">
    <property type="term" value="F:pyridoxal phosphate binding"/>
    <property type="evidence" value="ECO:0007669"/>
    <property type="project" value="InterPro"/>
</dbReference>
<feature type="non-terminal residue" evidence="2">
    <location>
        <position position="400"/>
    </location>
</feature>
<protein>
    <submittedName>
        <fullName evidence="2">Pyridoxal phosphate-dependent aminotransferase</fullName>
    </submittedName>
</protein>
<gene>
    <name evidence="2" type="ORF">HY076_03665</name>
</gene>
<dbReference type="PANTHER" id="PTHR45744:SF2">
    <property type="entry name" value="TYROSINE AMINOTRANSFERASE"/>
    <property type="match status" value="1"/>
</dbReference>
<dbReference type="InterPro" id="IPR004839">
    <property type="entry name" value="Aminotransferase_I/II_large"/>
</dbReference>
<dbReference type="InterPro" id="IPR015421">
    <property type="entry name" value="PyrdxlP-dep_Trfase_major"/>
</dbReference>
<keyword evidence="2" id="KW-0808">Transferase</keyword>
<reference evidence="2" key="1">
    <citation type="submission" date="2020-07" db="EMBL/GenBank/DDBJ databases">
        <title>Huge and variable diversity of episymbiotic CPR bacteria and DPANN archaea in groundwater ecosystems.</title>
        <authorList>
            <person name="He C.Y."/>
            <person name="Keren R."/>
            <person name="Whittaker M."/>
            <person name="Farag I.F."/>
            <person name="Doudna J."/>
            <person name="Cate J.H.D."/>
            <person name="Banfield J.F."/>
        </authorList>
    </citation>
    <scope>NUCLEOTIDE SEQUENCE</scope>
    <source>
        <strain evidence="2">NC_groundwater_928_Pr1_S-0.2um_72_17</strain>
    </source>
</reference>
<name>A0A9D6L3Y0_UNCEI</name>
<dbReference type="EMBL" id="JACQAY010000108">
    <property type="protein sequence ID" value="MBI3539352.1"/>
    <property type="molecule type" value="Genomic_DNA"/>
</dbReference>
<dbReference type="GO" id="GO:0008483">
    <property type="term" value="F:transaminase activity"/>
    <property type="evidence" value="ECO:0007669"/>
    <property type="project" value="UniProtKB-KW"/>
</dbReference>
<comment type="caution">
    <text evidence="2">The sequence shown here is derived from an EMBL/GenBank/DDBJ whole genome shotgun (WGS) entry which is preliminary data.</text>
</comment>
<keyword evidence="2" id="KW-0032">Aminotransferase</keyword>
<proteinExistence type="predicted"/>
<dbReference type="InterPro" id="IPR015424">
    <property type="entry name" value="PyrdxlP-dep_Trfase"/>
</dbReference>
<organism evidence="2 3">
    <name type="scientific">Eiseniibacteriota bacterium</name>
    <dbReference type="NCBI Taxonomy" id="2212470"/>
    <lineage>
        <taxon>Bacteria</taxon>
        <taxon>Candidatus Eiseniibacteriota</taxon>
    </lineage>
</organism>
<dbReference type="CDD" id="cd00609">
    <property type="entry name" value="AAT_like"/>
    <property type="match status" value="1"/>
</dbReference>
<dbReference type="Pfam" id="PF00155">
    <property type="entry name" value="Aminotran_1_2"/>
    <property type="match status" value="1"/>
</dbReference>
<feature type="domain" description="Aminotransferase class I/classII large" evidence="1">
    <location>
        <begin position="64"/>
        <end position="326"/>
    </location>
</feature>
<evidence type="ECO:0000259" key="1">
    <source>
        <dbReference type="Pfam" id="PF00155"/>
    </source>
</evidence>